<name>A0A238LIQ1_9RHOB</name>
<feature type="signal peptide" evidence="2">
    <location>
        <begin position="1"/>
        <end position="18"/>
    </location>
</feature>
<keyword evidence="1" id="KW-0472">Membrane</keyword>
<proteinExistence type="predicted"/>
<dbReference type="EMBL" id="FXZK01000008">
    <property type="protein sequence ID" value="SMY09284.1"/>
    <property type="molecule type" value="Genomic_DNA"/>
</dbReference>
<protein>
    <recommendedName>
        <fullName evidence="5">VPLPA-CTERM protein sorting domain protein</fullName>
    </recommendedName>
</protein>
<keyword evidence="1" id="KW-1133">Transmembrane helix</keyword>
<evidence type="ECO:0000313" key="4">
    <source>
        <dbReference type="Proteomes" id="UP000201613"/>
    </source>
</evidence>
<dbReference type="Proteomes" id="UP000201613">
    <property type="component" value="Unassembled WGS sequence"/>
</dbReference>
<keyword evidence="4" id="KW-1185">Reference proteome</keyword>
<dbReference type="AlphaFoldDB" id="A0A238LIQ1"/>
<evidence type="ECO:0008006" key="5">
    <source>
        <dbReference type="Google" id="ProtNLM"/>
    </source>
</evidence>
<sequence length="233" mass="23931">MSSAMALTCVVAAGAAGAATLVLDGYTSAVQTVNVASSPVPDTPSSVGATGFNMTDTATTESFVAWCLDISHYLMSTGSSQDYGTTTDPYSNSYALTATAIDRVQAVFDANYATLDFNDADQAAAFQMALWEAAYEDDGNALSVDSGLFAASSSGSTDLANTYLANAEAYAGPEVWNVSFLEVEGYGPDRAQNTGQNLVTVSAVPLPAAGLLLLTGLVGGAALSRRRRKAAEV</sequence>
<gene>
    <name evidence="3" type="ORF">LOM8899_03449</name>
</gene>
<keyword evidence="2" id="KW-0732">Signal</keyword>
<accession>A0A238LIQ1</accession>
<organism evidence="3 4">
    <name type="scientific">Flavimaricola marinus</name>
    <dbReference type="NCBI Taxonomy" id="1819565"/>
    <lineage>
        <taxon>Bacteria</taxon>
        <taxon>Pseudomonadati</taxon>
        <taxon>Pseudomonadota</taxon>
        <taxon>Alphaproteobacteria</taxon>
        <taxon>Rhodobacterales</taxon>
        <taxon>Paracoccaceae</taxon>
        <taxon>Flavimaricola</taxon>
    </lineage>
</organism>
<evidence type="ECO:0000313" key="3">
    <source>
        <dbReference type="EMBL" id="SMY09284.1"/>
    </source>
</evidence>
<evidence type="ECO:0000256" key="2">
    <source>
        <dbReference type="SAM" id="SignalP"/>
    </source>
</evidence>
<reference evidence="3 4" key="1">
    <citation type="submission" date="2017-05" db="EMBL/GenBank/DDBJ databases">
        <authorList>
            <person name="Song R."/>
            <person name="Chenine A.L."/>
            <person name="Ruprecht R.M."/>
        </authorList>
    </citation>
    <scope>NUCLEOTIDE SEQUENCE [LARGE SCALE GENOMIC DNA]</scope>
    <source>
        <strain evidence="3 4">CECT 8899</strain>
    </source>
</reference>
<evidence type="ECO:0000256" key="1">
    <source>
        <dbReference type="SAM" id="Phobius"/>
    </source>
</evidence>
<feature type="chain" id="PRO_5012940990" description="VPLPA-CTERM protein sorting domain protein" evidence="2">
    <location>
        <begin position="19"/>
        <end position="233"/>
    </location>
</feature>
<feature type="transmembrane region" description="Helical" evidence="1">
    <location>
        <begin position="204"/>
        <end position="223"/>
    </location>
</feature>
<keyword evidence="1" id="KW-0812">Transmembrane</keyword>